<dbReference type="GO" id="GO:0007155">
    <property type="term" value="P:cell adhesion"/>
    <property type="evidence" value="ECO:0007669"/>
    <property type="project" value="InterPro"/>
</dbReference>
<proteinExistence type="predicted"/>
<dbReference type="Gene3D" id="2.60.40.1090">
    <property type="entry name" value="Fimbrial-type adhesion domain"/>
    <property type="match status" value="1"/>
</dbReference>
<dbReference type="Pfam" id="PF24223">
    <property type="entry name" value="MrpH_C"/>
    <property type="match status" value="1"/>
</dbReference>
<evidence type="ECO:0000259" key="2">
    <source>
        <dbReference type="Pfam" id="PF24223"/>
    </source>
</evidence>
<sequence>MTPNPCYQNSRCAILITSSHNTAGLTSDADGTWSANKYSWVLNSVTVGELGGNFKQYVGIPRSGKFDYFNIFGGSGCVGLFYNISGSWWVPNTFNRLPSSICAIPPEEQNTCNIVMPQINLDHGILEEDNLNNNKVSSALAVTCTNTTNILLYINEGDGGVQLRSDGSLYSNLLLNEQPAKNGIALQAGPSGAVVQISSVLRKVGDVPPGPFQGSAVAILALP</sequence>
<dbReference type="InterPro" id="IPR057009">
    <property type="entry name" value="MrpH_N"/>
</dbReference>
<dbReference type="EMBL" id="QYYG01000003">
    <property type="protein sequence ID" value="RJF55528.1"/>
    <property type="molecule type" value="Genomic_DNA"/>
</dbReference>
<protein>
    <submittedName>
        <fullName evidence="3">Exotoxin</fullName>
    </submittedName>
</protein>
<evidence type="ECO:0000313" key="4">
    <source>
        <dbReference type="Proteomes" id="UP000284338"/>
    </source>
</evidence>
<dbReference type="InterPro" id="IPR057010">
    <property type="entry name" value="MrpH_C"/>
</dbReference>
<dbReference type="Pfam" id="PF24222">
    <property type="entry name" value="MrpH_N"/>
    <property type="match status" value="1"/>
</dbReference>
<evidence type="ECO:0000313" key="3">
    <source>
        <dbReference type="EMBL" id="RJF55528.1"/>
    </source>
</evidence>
<gene>
    <name evidence="3" type="ORF">D4100_14475</name>
</gene>
<dbReference type="AlphaFoldDB" id="A0AA93BYU4"/>
<comment type="caution">
    <text evidence="3">The sequence shown here is derived from an EMBL/GenBank/DDBJ whole genome shotgun (WGS) entry which is preliminary data.</text>
</comment>
<reference evidence="3 4" key="1">
    <citation type="submission" date="2018-09" db="EMBL/GenBank/DDBJ databases">
        <title>Draft genome of a novel serratia sp. strain with antifungal activity.</title>
        <authorList>
            <person name="Dichmann S.I."/>
            <person name="Park B.P."/>
            <person name="Pathiraja D."/>
            <person name="Choi I.-G."/>
            <person name="Stougaard P."/>
            <person name="Hennessy R.C."/>
        </authorList>
    </citation>
    <scope>NUCLEOTIDE SEQUENCE [LARGE SCALE GENOMIC DNA]</scope>
    <source>
        <strain evidence="3 4">S40</strain>
    </source>
</reference>
<dbReference type="Proteomes" id="UP000284338">
    <property type="component" value="Unassembled WGS sequence"/>
</dbReference>
<dbReference type="GO" id="GO:0009289">
    <property type="term" value="C:pilus"/>
    <property type="evidence" value="ECO:0007669"/>
    <property type="project" value="InterPro"/>
</dbReference>
<evidence type="ECO:0000259" key="1">
    <source>
        <dbReference type="Pfam" id="PF24222"/>
    </source>
</evidence>
<dbReference type="InterPro" id="IPR036937">
    <property type="entry name" value="Adhesion_dom_fimbrial_sf"/>
</dbReference>
<name>A0AA93BYU4_9GAMM</name>
<feature type="domain" description="Fimbrial adhesin MrpH N-terminal" evidence="1">
    <location>
        <begin position="2"/>
        <end position="106"/>
    </location>
</feature>
<keyword evidence="4" id="KW-1185">Reference proteome</keyword>
<feature type="domain" description="Fimbrial adhesin MrpH C-terminal" evidence="2">
    <location>
        <begin position="112"/>
        <end position="223"/>
    </location>
</feature>
<organism evidence="3 4">
    <name type="scientific">Serratia inhibens</name>
    <dbReference type="NCBI Taxonomy" id="2338073"/>
    <lineage>
        <taxon>Bacteria</taxon>
        <taxon>Pseudomonadati</taxon>
        <taxon>Pseudomonadota</taxon>
        <taxon>Gammaproteobacteria</taxon>
        <taxon>Enterobacterales</taxon>
        <taxon>Yersiniaceae</taxon>
        <taxon>Serratia</taxon>
    </lineage>
</organism>
<accession>A0AA93BYU4</accession>